<reference evidence="7 8" key="1">
    <citation type="journal article" date="2017" name="Curr. Biol.">
        <title>The Evolution of Venom by Co-option of Single-Copy Genes.</title>
        <authorList>
            <person name="Martinson E.O."/>
            <person name="Mrinalini"/>
            <person name="Kelkar Y.D."/>
            <person name="Chang C.H."/>
            <person name="Werren J.H."/>
        </authorList>
    </citation>
    <scope>NUCLEOTIDE SEQUENCE [LARGE SCALE GENOMIC DNA]</scope>
    <source>
        <strain evidence="7 8">Alberta</strain>
        <tissue evidence="7">Whole body</tissue>
    </source>
</reference>
<dbReference type="InterPro" id="IPR000086">
    <property type="entry name" value="NUDIX_hydrolase_dom"/>
</dbReference>
<dbReference type="InterPro" id="IPR003565">
    <property type="entry name" value="Tetra_PHTase"/>
</dbReference>
<dbReference type="PANTHER" id="PTHR21340">
    <property type="entry name" value="DIADENOSINE 5,5-P1,P4-TETRAPHOSPHATE PYROPHOSPHOHYDROLASE MUTT"/>
    <property type="match status" value="1"/>
</dbReference>
<evidence type="ECO:0000256" key="3">
    <source>
        <dbReference type="ARBA" id="ARBA00022741"/>
    </source>
</evidence>
<dbReference type="InterPro" id="IPR051325">
    <property type="entry name" value="Nudix_hydrolase_domain"/>
</dbReference>
<protein>
    <recommendedName>
        <fullName evidence="2">Bis(5'-nucleosyl)-tetraphosphatase [asymmetrical]</fullName>
    </recommendedName>
    <alternativeName>
        <fullName evidence="5">Diadenosine 5',5'''-P1,P4-tetraphosphate asymmetrical hydrolase</fullName>
    </alternativeName>
</protein>
<evidence type="ECO:0000256" key="1">
    <source>
        <dbReference type="ARBA" id="ARBA00005582"/>
    </source>
</evidence>
<dbReference type="PANTHER" id="PTHR21340:SF0">
    <property type="entry name" value="BIS(5'-NUCLEOSYL)-TETRAPHOSPHATASE [ASYMMETRICAL]"/>
    <property type="match status" value="1"/>
</dbReference>
<dbReference type="OrthoDB" id="276276at2759"/>
<keyword evidence="4" id="KW-0378">Hydrolase</keyword>
<dbReference type="GO" id="GO:0006754">
    <property type="term" value="P:ATP biosynthetic process"/>
    <property type="evidence" value="ECO:0007669"/>
    <property type="project" value="TreeGrafter"/>
</dbReference>
<dbReference type="CDD" id="cd03428">
    <property type="entry name" value="NUDIX_Ap4A_Nudt2"/>
    <property type="match status" value="1"/>
</dbReference>
<dbReference type="InterPro" id="IPR020084">
    <property type="entry name" value="NUDIX_hydrolase_CS"/>
</dbReference>
<dbReference type="AlphaFoldDB" id="A0A232F260"/>
<dbReference type="Proteomes" id="UP000215335">
    <property type="component" value="Unassembled WGS sequence"/>
</dbReference>
<comment type="similarity">
    <text evidence="1">Belongs to the Nudix hydrolase family.</text>
</comment>
<dbReference type="PROSITE" id="PS51462">
    <property type="entry name" value="NUDIX"/>
    <property type="match status" value="1"/>
</dbReference>
<comment type="caution">
    <text evidence="7">The sequence shown here is derived from an EMBL/GenBank/DDBJ whole genome shotgun (WGS) entry which is preliminary data.</text>
</comment>
<dbReference type="PROSITE" id="PS00893">
    <property type="entry name" value="NUDIX_BOX"/>
    <property type="match status" value="1"/>
</dbReference>
<evidence type="ECO:0000256" key="4">
    <source>
        <dbReference type="ARBA" id="ARBA00022801"/>
    </source>
</evidence>
<evidence type="ECO:0000259" key="6">
    <source>
        <dbReference type="PROSITE" id="PS51462"/>
    </source>
</evidence>
<dbReference type="SUPFAM" id="SSF55811">
    <property type="entry name" value="Nudix"/>
    <property type="match status" value="1"/>
</dbReference>
<evidence type="ECO:0000256" key="5">
    <source>
        <dbReference type="ARBA" id="ARBA00032644"/>
    </source>
</evidence>
<accession>A0A232F260</accession>
<sequence>MAPTRRACGFVIFRRLRGNVEYLLMQTSYGKHHWTPPKGHVDPGESDMETALRETEEEAGYVKSDLKIFDSAKKELNYPVNNKPKIVVYWLAELLNKTKDVTMSKEHQDFKWLPLKEACELAVYPEMQETFAYFDKYITENLVQ</sequence>
<feature type="domain" description="Nudix hydrolase" evidence="6">
    <location>
        <begin position="3"/>
        <end position="135"/>
    </location>
</feature>
<dbReference type="InterPro" id="IPR015797">
    <property type="entry name" value="NUDIX_hydrolase-like_dom_sf"/>
</dbReference>
<proteinExistence type="inferred from homology"/>
<name>A0A232F260_9HYME</name>
<dbReference type="Pfam" id="PF00293">
    <property type="entry name" value="NUDIX"/>
    <property type="match status" value="1"/>
</dbReference>
<keyword evidence="8" id="KW-1185">Reference proteome</keyword>
<organism evidence="7 8">
    <name type="scientific">Trichomalopsis sarcophagae</name>
    <dbReference type="NCBI Taxonomy" id="543379"/>
    <lineage>
        <taxon>Eukaryota</taxon>
        <taxon>Metazoa</taxon>
        <taxon>Ecdysozoa</taxon>
        <taxon>Arthropoda</taxon>
        <taxon>Hexapoda</taxon>
        <taxon>Insecta</taxon>
        <taxon>Pterygota</taxon>
        <taxon>Neoptera</taxon>
        <taxon>Endopterygota</taxon>
        <taxon>Hymenoptera</taxon>
        <taxon>Apocrita</taxon>
        <taxon>Proctotrupomorpha</taxon>
        <taxon>Chalcidoidea</taxon>
        <taxon>Pteromalidae</taxon>
        <taxon>Pteromalinae</taxon>
        <taxon>Trichomalopsis</taxon>
    </lineage>
</organism>
<dbReference type="EMBL" id="NNAY01001180">
    <property type="protein sequence ID" value="OXU24834.1"/>
    <property type="molecule type" value="Genomic_DNA"/>
</dbReference>
<dbReference type="GO" id="GO:0000166">
    <property type="term" value="F:nucleotide binding"/>
    <property type="evidence" value="ECO:0007669"/>
    <property type="project" value="UniProtKB-KW"/>
</dbReference>
<evidence type="ECO:0000313" key="7">
    <source>
        <dbReference type="EMBL" id="OXU24834.1"/>
    </source>
</evidence>
<dbReference type="Gene3D" id="3.90.79.10">
    <property type="entry name" value="Nucleoside Triphosphate Pyrophosphohydrolase"/>
    <property type="match status" value="1"/>
</dbReference>
<dbReference type="GO" id="GO:0006167">
    <property type="term" value="P:AMP biosynthetic process"/>
    <property type="evidence" value="ECO:0007669"/>
    <property type="project" value="TreeGrafter"/>
</dbReference>
<evidence type="ECO:0000256" key="2">
    <source>
        <dbReference type="ARBA" id="ARBA00018911"/>
    </source>
</evidence>
<dbReference type="GO" id="GO:0004081">
    <property type="term" value="F:bis(5'-nucleosyl)-tetraphosphatase (asymmetrical) activity"/>
    <property type="evidence" value="ECO:0007669"/>
    <property type="project" value="TreeGrafter"/>
</dbReference>
<evidence type="ECO:0000313" key="8">
    <source>
        <dbReference type="Proteomes" id="UP000215335"/>
    </source>
</evidence>
<dbReference type="STRING" id="543379.A0A232F260"/>
<dbReference type="PRINTS" id="PR01405">
    <property type="entry name" value="TETRPHPHTASE"/>
</dbReference>
<gene>
    <name evidence="7" type="ORF">TSAR_007958</name>
</gene>
<keyword evidence="3" id="KW-0547">Nucleotide-binding</keyword>